<dbReference type="Gene3D" id="1.25.40.10">
    <property type="entry name" value="Tetratricopeptide repeat domain"/>
    <property type="match status" value="1"/>
</dbReference>
<keyword evidence="4" id="KW-1185">Reference proteome</keyword>
<dbReference type="Pfam" id="PF13424">
    <property type="entry name" value="TPR_12"/>
    <property type="match status" value="1"/>
</dbReference>
<dbReference type="GO" id="GO:0003677">
    <property type="term" value="F:DNA binding"/>
    <property type="evidence" value="ECO:0007669"/>
    <property type="project" value="InterPro"/>
</dbReference>
<dbReference type="SUPFAM" id="SSF47413">
    <property type="entry name" value="lambda repressor-like DNA-binding domains"/>
    <property type="match status" value="1"/>
</dbReference>
<feature type="repeat" description="TPR" evidence="1">
    <location>
        <begin position="227"/>
        <end position="260"/>
    </location>
</feature>
<evidence type="ECO:0000256" key="1">
    <source>
        <dbReference type="PROSITE-ProRule" id="PRU00339"/>
    </source>
</evidence>
<proteinExistence type="predicted"/>
<organism evidence="3 4">
    <name type="scientific">Mangrovibacillus cuniculi</name>
    <dbReference type="NCBI Taxonomy" id="2593652"/>
    <lineage>
        <taxon>Bacteria</taxon>
        <taxon>Bacillati</taxon>
        <taxon>Bacillota</taxon>
        <taxon>Bacilli</taxon>
        <taxon>Bacillales</taxon>
        <taxon>Bacillaceae</taxon>
        <taxon>Mangrovibacillus</taxon>
    </lineage>
</organism>
<dbReference type="InterPro" id="IPR010982">
    <property type="entry name" value="Lambda_DNA-bd_dom_sf"/>
</dbReference>
<dbReference type="EMBL" id="CP049742">
    <property type="protein sequence ID" value="QPC48226.1"/>
    <property type="molecule type" value="Genomic_DNA"/>
</dbReference>
<dbReference type="RefSeq" id="WP_239672913.1">
    <property type="nucleotide sequence ID" value="NZ_CP049742.1"/>
</dbReference>
<gene>
    <name evidence="3" type="ORF">G8O30_15525</name>
</gene>
<feature type="domain" description="HTH cro/C1-type" evidence="2">
    <location>
        <begin position="7"/>
        <end position="61"/>
    </location>
</feature>
<dbReference type="PROSITE" id="PS50005">
    <property type="entry name" value="TPR"/>
    <property type="match status" value="1"/>
</dbReference>
<dbReference type="KEGG" id="mcui:G8O30_15525"/>
<dbReference type="Proteomes" id="UP000593626">
    <property type="component" value="Chromosome"/>
</dbReference>
<dbReference type="InterPro" id="IPR001387">
    <property type="entry name" value="Cro/C1-type_HTH"/>
</dbReference>
<dbReference type="AlphaFoldDB" id="A0A7S8CE02"/>
<accession>A0A7S8CE02</accession>
<dbReference type="Pfam" id="PF01381">
    <property type="entry name" value="HTH_3"/>
    <property type="match status" value="1"/>
</dbReference>
<dbReference type="InterPro" id="IPR019734">
    <property type="entry name" value="TPR_rpt"/>
</dbReference>
<evidence type="ECO:0000313" key="4">
    <source>
        <dbReference type="Proteomes" id="UP000593626"/>
    </source>
</evidence>
<dbReference type="PROSITE" id="PS50943">
    <property type="entry name" value="HTH_CROC1"/>
    <property type="match status" value="1"/>
</dbReference>
<sequence>MGIGNLIKHQRIEKGFTQEELCLGICSVSYLSKIEHSVTIPSREIINLLLSRLGIQEYDNHEDSNLESRRKMIINIYKGLIEKKNFVEEDNILEIFESKLYIGDNWVLRDLVLVRYNINKRELEKAEIILSKLSDIIDNCIEQEKFIFFKNRGLLNYLNSNFTKALIDYNQSKSFITNLNILDWDIADLYFQLALTNGKLQKVQNSIEFASKAIEYFDKDYNFLKSADCQILLGISYQRLENYDAAMKSYDLALRIAKTFNDTTLMSSIYHNLGYLNSLRDNYMIAVKYFNKSIEIRCGNDKVIKKNINSILNTIHSMIQLHYKEGNVIEVKRFLDMGEEMLEHYNNYPNLEYKYHFNTYSKLIHNAIDKNHYIESEVLPYFKKKENSRYIYKYSKILAQVYEIDRKYKKVSIFIRLQSKLYRL</sequence>
<dbReference type="Gene3D" id="1.10.260.40">
    <property type="entry name" value="lambda repressor-like DNA-binding domains"/>
    <property type="match status" value="1"/>
</dbReference>
<name>A0A7S8CE02_9BACI</name>
<dbReference type="SMART" id="SM00028">
    <property type="entry name" value="TPR"/>
    <property type="match status" value="4"/>
</dbReference>
<dbReference type="CDD" id="cd00093">
    <property type="entry name" value="HTH_XRE"/>
    <property type="match status" value="1"/>
</dbReference>
<dbReference type="Pfam" id="PF13181">
    <property type="entry name" value="TPR_8"/>
    <property type="match status" value="1"/>
</dbReference>
<reference evidence="3 4" key="1">
    <citation type="submission" date="2019-07" db="EMBL/GenBank/DDBJ databases">
        <title>Genome sequence of 2 isolates from Red Sea Mangroves.</title>
        <authorList>
            <person name="Sefrji F."/>
            <person name="Michoud G."/>
            <person name="Merlino G."/>
            <person name="Daffonchio D."/>
        </authorList>
    </citation>
    <scope>NUCLEOTIDE SEQUENCE [LARGE SCALE GENOMIC DNA]</scope>
    <source>
        <strain evidence="3 4">R1DC41</strain>
    </source>
</reference>
<evidence type="ECO:0000313" key="3">
    <source>
        <dbReference type="EMBL" id="QPC48226.1"/>
    </source>
</evidence>
<keyword evidence="1" id="KW-0802">TPR repeat</keyword>
<dbReference type="InterPro" id="IPR011990">
    <property type="entry name" value="TPR-like_helical_dom_sf"/>
</dbReference>
<evidence type="ECO:0000259" key="2">
    <source>
        <dbReference type="PROSITE" id="PS50943"/>
    </source>
</evidence>
<protein>
    <submittedName>
        <fullName evidence="3">Helix-turn-helix transcriptional regulator</fullName>
    </submittedName>
</protein>
<dbReference type="SMART" id="SM00530">
    <property type="entry name" value="HTH_XRE"/>
    <property type="match status" value="1"/>
</dbReference>
<dbReference type="SUPFAM" id="SSF48452">
    <property type="entry name" value="TPR-like"/>
    <property type="match status" value="1"/>
</dbReference>